<keyword evidence="6 7" id="KW-0472">Membrane</keyword>
<evidence type="ECO:0000256" key="6">
    <source>
        <dbReference type="ARBA" id="ARBA00023136"/>
    </source>
</evidence>
<dbReference type="OrthoDB" id="9809846at2"/>
<dbReference type="GO" id="GO:0005886">
    <property type="term" value="C:plasma membrane"/>
    <property type="evidence" value="ECO:0007669"/>
    <property type="project" value="UniProtKB-SubCell"/>
</dbReference>
<evidence type="ECO:0000256" key="5">
    <source>
        <dbReference type="ARBA" id="ARBA00022989"/>
    </source>
</evidence>
<keyword evidence="2" id="KW-0813">Transport</keyword>
<protein>
    <submittedName>
        <fullName evidence="8">Cobalamin (Vitamin B12) biosynthesis CbiM protein</fullName>
    </submittedName>
</protein>
<dbReference type="Pfam" id="PF01891">
    <property type="entry name" value="CbiM"/>
    <property type="match status" value="1"/>
</dbReference>
<dbReference type="STRING" id="574087.Acear_0777"/>
<proteinExistence type="predicted"/>
<dbReference type="RefSeq" id="WP_013277762.1">
    <property type="nucleotide sequence ID" value="NC_014378.1"/>
</dbReference>
<dbReference type="PANTHER" id="PTHR34229:SF1">
    <property type="entry name" value="METAL TRANSPORT PROTEIN HI_1621-RELATED"/>
    <property type="match status" value="1"/>
</dbReference>
<dbReference type="NCBIfam" id="NF004904">
    <property type="entry name" value="PRK06265.1-4"/>
    <property type="match status" value="1"/>
</dbReference>
<gene>
    <name evidence="8" type="ordered locus">Acear_0777</name>
</gene>
<accession>D9QVQ7</accession>
<dbReference type="eggNOG" id="COG0310">
    <property type="taxonomic scope" value="Bacteria"/>
</dbReference>
<dbReference type="NCBIfam" id="NF004909">
    <property type="entry name" value="PRK06265.2-5"/>
    <property type="match status" value="1"/>
</dbReference>
<keyword evidence="3" id="KW-1003">Cell membrane</keyword>
<feature type="transmembrane region" description="Helical" evidence="7">
    <location>
        <begin position="130"/>
        <end position="159"/>
    </location>
</feature>
<feature type="transmembrane region" description="Helical" evidence="7">
    <location>
        <begin position="97"/>
        <end position="118"/>
    </location>
</feature>
<evidence type="ECO:0000313" key="9">
    <source>
        <dbReference type="Proteomes" id="UP000001661"/>
    </source>
</evidence>
<feature type="transmembrane region" description="Helical" evidence="7">
    <location>
        <begin position="171"/>
        <end position="192"/>
    </location>
</feature>
<sequence>MHISEGVLSAPVLLTGAATTVAGVAVGLKTMDNEDIPKTAIVSSALFVASLIHIPLGPTSVHLILNGVAGILLGWQVFPAFLIALFLQAVLFQFGGLTSLGMNTINVALPAIVGYYLFKSLLKFNRNDKQLFLGVISFVCGIVPVFLTTIMLAISLVFTNESFLEVAQLTIVSHLPVMAIEGIISAFAIIFIKRVKPEMLKGVIGKNEEFKI</sequence>
<dbReference type="AlphaFoldDB" id="D9QVQ7"/>
<keyword evidence="9" id="KW-1185">Reference proteome</keyword>
<evidence type="ECO:0000256" key="3">
    <source>
        <dbReference type="ARBA" id="ARBA00022475"/>
    </source>
</evidence>
<dbReference type="HOGENOM" id="CLU_052508_1_0_9"/>
<evidence type="ECO:0000256" key="1">
    <source>
        <dbReference type="ARBA" id="ARBA00004651"/>
    </source>
</evidence>
<keyword evidence="5 7" id="KW-1133">Transmembrane helix</keyword>
<comment type="subcellular location">
    <subcellularLocation>
        <location evidence="1">Cell membrane</location>
        <topology evidence="1">Multi-pass membrane protein</topology>
    </subcellularLocation>
</comment>
<dbReference type="NCBIfam" id="NF004905">
    <property type="entry name" value="PRK06265.1-5"/>
    <property type="match status" value="1"/>
</dbReference>
<name>D9QVQ7_ACEAZ</name>
<dbReference type="InterPro" id="IPR002751">
    <property type="entry name" value="CbiM/NikMN"/>
</dbReference>
<dbReference type="EMBL" id="CP002105">
    <property type="protein sequence ID" value="ADL12316.1"/>
    <property type="molecule type" value="Genomic_DNA"/>
</dbReference>
<feature type="transmembrane region" description="Helical" evidence="7">
    <location>
        <begin position="63"/>
        <end position="91"/>
    </location>
</feature>
<feature type="transmembrane region" description="Helical" evidence="7">
    <location>
        <begin position="39"/>
        <end position="56"/>
    </location>
</feature>
<keyword evidence="4 7" id="KW-0812">Transmembrane</keyword>
<organism evidence="8 9">
    <name type="scientific">Acetohalobium arabaticum (strain ATCC 49924 / DSM 5501 / Z-7288)</name>
    <dbReference type="NCBI Taxonomy" id="574087"/>
    <lineage>
        <taxon>Bacteria</taxon>
        <taxon>Bacillati</taxon>
        <taxon>Bacillota</taxon>
        <taxon>Clostridia</taxon>
        <taxon>Halanaerobiales</taxon>
        <taxon>Halobacteroidaceae</taxon>
        <taxon>Acetohalobium</taxon>
    </lineage>
</organism>
<dbReference type="GO" id="GO:0000041">
    <property type="term" value="P:transition metal ion transport"/>
    <property type="evidence" value="ECO:0007669"/>
    <property type="project" value="InterPro"/>
</dbReference>
<dbReference type="PANTHER" id="PTHR34229">
    <property type="entry name" value="METAL TRANSPORT PROTEIN HI_1621-RELATED"/>
    <property type="match status" value="1"/>
</dbReference>
<evidence type="ECO:0000256" key="4">
    <source>
        <dbReference type="ARBA" id="ARBA00022692"/>
    </source>
</evidence>
<evidence type="ECO:0000256" key="2">
    <source>
        <dbReference type="ARBA" id="ARBA00022448"/>
    </source>
</evidence>
<dbReference type="Gene3D" id="1.10.1760.20">
    <property type="match status" value="1"/>
</dbReference>
<reference evidence="8 9" key="1">
    <citation type="journal article" date="2010" name="Stand. Genomic Sci.">
        <title>Complete genome sequence of Acetohalobium arabaticum type strain (Z-7288).</title>
        <authorList>
            <person name="Sikorski J."/>
            <person name="Lapidus A."/>
            <person name="Chertkov O."/>
            <person name="Lucas S."/>
            <person name="Copeland A."/>
            <person name="Glavina Del Rio T."/>
            <person name="Nolan M."/>
            <person name="Tice H."/>
            <person name="Cheng J.F."/>
            <person name="Han C."/>
            <person name="Brambilla E."/>
            <person name="Pitluck S."/>
            <person name="Liolios K."/>
            <person name="Ivanova N."/>
            <person name="Mavromatis K."/>
            <person name="Mikhailova N."/>
            <person name="Pati A."/>
            <person name="Bruce D."/>
            <person name="Detter C."/>
            <person name="Tapia R."/>
            <person name="Goodwin L."/>
            <person name="Chen A."/>
            <person name="Palaniappan K."/>
            <person name="Land M."/>
            <person name="Hauser L."/>
            <person name="Chang Y.J."/>
            <person name="Jeffries C.D."/>
            <person name="Rohde M."/>
            <person name="Goker M."/>
            <person name="Spring S."/>
            <person name="Woyke T."/>
            <person name="Bristow J."/>
            <person name="Eisen J.A."/>
            <person name="Markowitz V."/>
            <person name="Hugenholtz P."/>
            <person name="Kyrpides N.C."/>
            <person name="Klenk H.P."/>
        </authorList>
    </citation>
    <scope>NUCLEOTIDE SEQUENCE [LARGE SCALE GENOMIC DNA]</scope>
    <source>
        <strain evidence="9">ATCC 49924 / DSM 5501 / Z-7288</strain>
    </source>
</reference>
<dbReference type="KEGG" id="aar:Acear_0777"/>
<dbReference type="Proteomes" id="UP000001661">
    <property type="component" value="Chromosome"/>
</dbReference>
<evidence type="ECO:0000313" key="8">
    <source>
        <dbReference type="EMBL" id="ADL12316.1"/>
    </source>
</evidence>
<evidence type="ECO:0000256" key="7">
    <source>
        <dbReference type="SAM" id="Phobius"/>
    </source>
</evidence>